<protein>
    <submittedName>
        <fullName evidence="1">Uncharacterized protein</fullName>
    </submittedName>
</protein>
<proteinExistence type="predicted"/>
<dbReference type="EMBL" id="KV745383">
    <property type="protein sequence ID" value="OCK74967.1"/>
    <property type="molecule type" value="Genomic_DNA"/>
</dbReference>
<organism evidence="1 2">
    <name type="scientific">Lepidopterella palustris CBS 459.81</name>
    <dbReference type="NCBI Taxonomy" id="1314670"/>
    <lineage>
        <taxon>Eukaryota</taxon>
        <taxon>Fungi</taxon>
        <taxon>Dikarya</taxon>
        <taxon>Ascomycota</taxon>
        <taxon>Pezizomycotina</taxon>
        <taxon>Dothideomycetes</taxon>
        <taxon>Pleosporomycetidae</taxon>
        <taxon>Mytilinidiales</taxon>
        <taxon>Argynnaceae</taxon>
        <taxon>Lepidopterella</taxon>
    </lineage>
</organism>
<gene>
    <name evidence="1" type="ORF">K432DRAFT_409415</name>
</gene>
<dbReference type="AlphaFoldDB" id="A0A8E2E0A2"/>
<name>A0A8E2E0A2_9PEZI</name>
<sequence length="189" mass="21832">MEEKDGPLWERGKKLFYGEFGDTKGQKLKVFIIENLENAKTNASTSILIFKDKIPIITMKCQRGPRNLEHYREEECFPSIFSLPTGMSALYRQTIAALKQKERKMLIIVLRWLTCSASQITLEPIADELMSECTDQKQEEGVVDEIERSRLWGVFEQGSPDTYLTDLPLTAIYDLVKDLQEVGREFMKE</sequence>
<dbReference type="Proteomes" id="UP000250266">
    <property type="component" value="Unassembled WGS sequence"/>
</dbReference>
<reference evidence="1 2" key="1">
    <citation type="journal article" date="2016" name="Nat. Commun.">
        <title>Ectomycorrhizal ecology is imprinted in the genome of the dominant symbiotic fungus Cenococcum geophilum.</title>
        <authorList>
            <consortium name="DOE Joint Genome Institute"/>
            <person name="Peter M."/>
            <person name="Kohler A."/>
            <person name="Ohm R.A."/>
            <person name="Kuo A."/>
            <person name="Krutzmann J."/>
            <person name="Morin E."/>
            <person name="Arend M."/>
            <person name="Barry K.W."/>
            <person name="Binder M."/>
            <person name="Choi C."/>
            <person name="Clum A."/>
            <person name="Copeland A."/>
            <person name="Grisel N."/>
            <person name="Haridas S."/>
            <person name="Kipfer T."/>
            <person name="LaButti K."/>
            <person name="Lindquist E."/>
            <person name="Lipzen A."/>
            <person name="Maire R."/>
            <person name="Meier B."/>
            <person name="Mihaltcheva S."/>
            <person name="Molinier V."/>
            <person name="Murat C."/>
            <person name="Poggeler S."/>
            <person name="Quandt C.A."/>
            <person name="Sperisen C."/>
            <person name="Tritt A."/>
            <person name="Tisserant E."/>
            <person name="Crous P.W."/>
            <person name="Henrissat B."/>
            <person name="Nehls U."/>
            <person name="Egli S."/>
            <person name="Spatafora J.W."/>
            <person name="Grigoriev I.V."/>
            <person name="Martin F.M."/>
        </authorList>
    </citation>
    <scope>NUCLEOTIDE SEQUENCE [LARGE SCALE GENOMIC DNA]</scope>
    <source>
        <strain evidence="1 2">CBS 459.81</strain>
    </source>
</reference>
<accession>A0A8E2E0A2</accession>
<keyword evidence="2" id="KW-1185">Reference proteome</keyword>
<evidence type="ECO:0000313" key="1">
    <source>
        <dbReference type="EMBL" id="OCK74967.1"/>
    </source>
</evidence>
<evidence type="ECO:0000313" key="2">
    <source>
        <dbReference type="Proteomes" id="UP000250266"/>
    </source>
</evidence>